<keyword evidence="1 5" id="KW-0597">Phosphoprotein</keyword>
<dbReference type="PRINTS" id="PR00038">
    <property type="entry name" value="HTHLUXR"/>
</dbReference>
<dbReference type="Pfam" id="PF00196">
    <property type="entry name" value="GerE"/>
    <property type="match status" value="1"/>
</dbReference>
<feature type="domain" description="Response regulatory" evidence="7">
    <location>
        <begin position="21"/>
        <end position="137"/>
    </location>
</feature>
<dbReference type="InterPro" id="IPR011006">
    <property type="entry name" value="CheY-like_superfamily"/>
</dbReference>
<dbReference type="STRING" id="1834516.BL253_26545"/>
<dbReference type="Proteomes" id="UP000188929">
    <property type="component" value="Unassembled WGS sequence"/>
</dbReference>
<evidence type="ECO:0000313" key="9">
    <source>
        <dbReference type="Proteomes" id="UP000188929"/>
    </source>
</evidence>
<evidence type="ECO:0000256" key="2">
    <source>
        <dbReference type="ARBA" id="ARBA00023015"/>
    </source>
</evidence>
<keyword evidence="3 8" id="KW-0238">DNA-binding</keyword>
<dbReference type="PROSITE" id="PS50110">
    <property type="entry name" value="RESPONSE_REGULATORY"/>
    <property type="match status" value="1"/>
</dbReference>
<dbReference type="InterPro" id="IPR058245">
    <property type="entry name" value="NreC/VraR/RcsB-like_REC"/>
</dbReference>
<dbReference type="AlphaFoldDB" id="A0A1V2I4F5"/>
<dbReference type="RefSeq" id="WP_076820109.1">
    <property type="nucleotide sequence ID" value="NZ_MOMC01000057.1"/>
</dbReference>
<evidence type="ECO:0000256" key="3">
    <source>
        <dbReference type="ARBA" id="ARBA00023125"/>
    </source>
</evidence>
<dbReference type="InterPro" id="IPR001789">
    <property type="entry name" value="Sig_transdc_resp-reg_receiver"/>
</dbReference>
<sequence>MTDPRQAAPPGATGGPTAPVRVLVVDDDPLVRTALAMVFGGGDGVVLVGEAGDGDEVPAAVEAHGPDVVLMDIRMPRVDGLAATEALRARANPPEVLVLTTFDTDEHVLRALRAGASGFLLKDTPPAEIIRAIRRVAAGDPILSPAVLRRLMAHAASSSAAIDSANASLPVFTPSDQAAPAASAEVRRAHALLDQLSEREREVALAVGRGLSNAQIAAELYMSVATVKSYVSKLFVRLGLDNRVQIALLVHDAHFDAG</sequence>
<protein>
    <submittedName>
        <fullName evidence="8">DNA-binding response regulator</fullName>
    </submittedName>
</protein>
<evidence type="ECO:0000259" key="7">
    <source>
        <dbReference type="PROSITE" id="PS50110"/>
    </source>
</evidence>
<dbReference type="PANTHER" id="PTHR43214:SF24">
    <property type="entry name" value="TRANSCRIPTIONAL REGULATORY PROTEIN NARL-RELATED"/>
    <property type="match status" value="1"/>
</dbReference>
<feature type="modified residue" description="4-aspartylphosphate" evidence="5">
    <location>
        <position position="72"/>
    </location>
</feature>
<proteinExistence type="predicted"/>
<dbReference type="PROSITE" id="PS50043">
    <property type="entry name" value="HTH_LUXR_2"/>
    <property type="match status" value="1"/>
</dbReference>
<comment type="caution">
    <text evidence="8">The sequence shown here is derived from an EMBL/GenBank/DDBJ whole genome shotgun (WGS) entry which is preliminary data.</text>
</comment>
<dbReference type="Pfam" id="PF00072">
    <property type="entry name" value="Response_reg"/>
    <property type="match status" value="1"/>
</dbReference>
<reference evidence="9" key="1">
    <citation type="submission" date="2016-10" db="EMBL/GenBank/DDBJ databases">
        <title>Frankia sp. NRRL B-16386 Genome sequencing.</title>
        <authorList>
            <person name="Ghodhbane-Gtari F."/>
            <person name="Swanson E."/>
            <person name="Gueddou A."/>
            <person name="Hezbri K."/>
            <person name="Ktari K."/>
            <person name="Nouioui I."/>
            <person name="Morris K."/>
            <person name="Simpson S."/>
            <person name="Abebe-Akele F."/>
            <person name="Thomas K."/>
            <person name="Gtari M."/>
            <person name="Tisa L.S."/>
        </authorList>
    </citation>
    <scope>NUCLEOTIDE SEQUENCE [LARGE SCALE GENOMIC DNA]</scope>
    <source>
        <strain evidence="9">NRRL B-16386</strain>
    </source>
</reference>
<dbReference type="GO" id="GO:0000160">
    <property type="term" value="P:phosphorelay signal transduction system"/>
    <property type="evidence" value="ECO:0007669"/>
    <property type="project" value="InterPro"/>
</dbReference>
<accession>A0A1V2I4F5</accession>
<keyword evidence="4" id="KW-0804">Transcription</keyword>
<dbReference type="SMART" id="SM00421">
    <property type="entry name" value="HTH_LUXR"/>
    <property type="match status" value="1"/>
</dbReference>
<dbReference type="SUPFAM" id="SSF52172">
    <property type="entry name" value="CheY-like"/>
    <property type="match status" value="1"/>
</dbReference>
<dbReference type="OrthoDB" id="9808843at2"/>
<dbReference type="Gene3D" id="3.40.50.2300">
    <property type="match status" value="1"/>
</dbReference>
<dbReference type="PANTHER" id="PTHR43214">
    <property type="entry name" value="TWO-COMPONENT RESPONSE REGULATOR"/>
    <property type="match status" value="1"/>
</dbReference>
<dbReference type="CDD" id="cd06170">
    <property type="entry name" value="LuxR_C_like"/>
    <property type="match status" value="1"/>
</dbReference>
<keyword evidence="9" id="KW-1185">Reference proteome</keyword>
<dbReference type="GO" id="GO:0006355">
    <property type="term" value="P:regulation of DNA-templated transcription"/>
    <property type="evidence" value="ECO:0007669"/>
    <property type="project" value="InterPro"/>
</dbReference>
<keyword evidence="2" id="KW-0805">Transcription regulation</keyword>
<feature type="domain" description="HTH luxR-type" evidence="6">
    <location>
        <begin position="189"/>
        <end position="254"/>
    </location>
</feature>
<dbReference type="SMART" id="SM00448">
    <property type="entry name" value="REC"/>
    <property type="match status" value="1"/>
</dbReference>
<dbReference type="InterPro" id="IPR039420">
    <property type="entry name" value="WalR-like"/>
</dbReference>
<dbReference type="CDD" id="cd17535">
    <property type="entry name" value="REC_NarL-like"/>
    <property type="match status" value="1"/>
</dbReference>
<name>A0A1V2I4F5_9ACTN</name>
<dbReference type="InterPro" id="IPR016032">
    <property type="entry name" value="Sig_transdc_resp-reg_C-effctor"/>
</dbReference>
<gene>
    <name evidence="8" type="ORF">BL253_26545</name>
</gene>
<evidence type="ECO:0000256" key="4">
    <source>
        <dbReference type="ARBA" id="ARBA00023163"/>
    </source>
</evidence>
<evidence type="ECO:0000256" key="5">
    <source>
        <dbReference type="PROSITE-ProRule" id="PRU00169"/>
    </source>
</evidence>
<dbReference type="SUPFAM" id="SSF46894">
    <property type="entry name" value="C-terminal effector domain of the bipartite response regulators"/>
    <property type="match status" value="1"/>
</dbReference>
<evidence type="ECO:0000259" key="6">
    <source>
        <dbReference type="PROSITE" id="PS50043"/>
    </source>
</evidence>
<organism evidence="8 9">
    <name type="scientific">Pseudofrankia asymbiotica</name>
    <dbReference type="NCBI Taxonomy" id="1834516"/>
    <lineage>
        <taxon>Bacteria</taxon>
        <taxon>Bacillati</taxon>
        <taxon>Actinomycetota</taxon>
        <taxon>Actinomycetes</taxon>
        <taxon>Frankiales</taxon>
        <taxon>Frankiaceae</taxon>
        <taxon>Pseudofrankia</taxon>
    </lineage>
</organism>
<evidence type="ECO:0000256" key="1">
    <source>
        <dbReference type="ARBA" id="ARBA00022553"/>
    </source>
</evidence>
<evidence type="ECO:0000313" key="8">
    <source>
        <dbReference type="EMBL" id="ONH25746.1"/>
    </source>
</evidence>
<dbReference type="EMBL" id="MOMC01000057">
    <property type="protein sequence ID" value="ONH25746.1"/>
    <property type="molecule type" value="Genomic_DNA"/>
</dbReference>
<dbReference type="GO" id="GO:0003677">
    <property type="term" value="F:DNA binding"/>
    <property type="evidence" value="ECO:0007669"/>
    <property type="project" value="UniProtKB-KW"/>
</dbReference>
<dbReference type="InterPro" id="IPR000792">
    <property type="entry name" value="Tscrpt_reg_LuxR_C"/>
</dbReference>